<reference evidence="2 3" key="1">
    <citation type="journal article" date="2009" name="BMC Genomics">
        <title>Complete genome sequence of the sugarcane nitrogen-fixing endophyte Gluconacetobacter diazotrophicus Pal5.</title>
        <authorList>
            <person name="Bertalan M."/>
            <person name="Albano R."/>
            <person name="Padua V."/>
            <person name="Rouws L."/>
            <person name="Rojas C."/>
            <person name="Hemerly A."/>
            <person name="Teixeira K."/>
            <person name="Schwab S."/>
            <person name="Araujo J."/>
            <person name="Oliveira A."/>
            <person name="Franca L."/>
            <person name="Magalhaes V."/>
            <person name="Alqueres S."/>
            <person name="Cardoso A."/>
            <person name="Almeida W."/>
            <person name="Loureiro M.M."/>
            <person name="Nogueira E."/>
            <person name="Cidade D."/>
            <person name="Oliveira D."/>
            <person name="Simao T."/>
            <person name="Macedo J."/>
            <person name="Valadao A."/>
            <person name="Dreschsel M."/>
            <person name="Freitas F."/>
            <person name="Vidal M."/>
            <person name="Guedes H."/>
            <person name="Rodrigues E."/>
            <person name="Meneses C."/>
            <person name="Brioso P."/>
            <person name="Pozzer L."/>
            <person name="Figueiredo D."/>
            <person name="Montano H."/>
            <person name="Junior J."/>
            <person name="Filho G."/>
            <person name="Flores V."/>
            <person name="Ferreira B."/>
            <person name="Branco A."/>
            <person name="Gonzalez P."/>
            <person name="Guillobel H."/>
            <person name="Lemos M."/>
            <person name="Seibel L."/>
            <person name="Macedo J."/>
            <person name="Alves-Ferreira M."/>
            <person name="Sachetto-Martins G."/>
            <person name="Coelho A."/>
            <person name="Santos E."/>
            <person name="Amaral G."/>
            <person name="Neves A."/>
            <person name="Pacheco A.B."/>
            <person name="Carvalho D."/>
            <person name="Lery L."/>
            <person name="Bisch P."/>
            <person name="Rossle S.C."/>
            <person name="Urmenyi T."/>
            <person name="Kruger W.V."/>
            <person name="Martins O."/>
            <person name="Baldani J.I."/>
            <person name="Ferreira P.C."/>
        </authorList>
    </citation>
    <scope>NUCLEOTIDE SEQUENCE [LARGE SCALE GENOMIC DNA]</scope>
    <source>
        <strain evidence="3">ATCC 49037 / DSM 5601 / CCUG 37298 / CIP 103539 / LMG 7603 / PAl5</strain>
    </source>
</reference>
<keyword evidence="3" id="KW-1185">Reference proteome</keyword>
<proteinExistence type="predicted"/>
<keyword evidence="1" id="KW-1133">Transmembrane helix</keyword>
<keyword evidence="1" id="KW-0812">Transmembrane</keyword>
<dbReference type="AlphaFoldDB" id="A9HEP0"/>
<protein>
    <submittedName>
        <fullName evidence="2">Putative membrane protein</fullName>
    </submittedName>
</protein>
<organism evidence="2 3">
    <name type="scientific">Gluconacetobacter diazotrophicus (strain ATCC 49037 / DSM 5601 / CCUG 37298 / CIP 103539 / LMG 7603 / PAl5)</name>
    <dbReference type="NCBI Taxonomy" id="272568"/>
    <lineage>
        <taxon>Bacteria</taxon>
        <taxon>Pseudomonadati</taxon>
        <taxon>Pseudomonadota</taxon>
        <taxon>Alphaproteobacteria</taxon>
        <taxon>Acetobacterales</taxon>
        <taxon>Acetobacteraceae</taxon>
        <taxon>Gluconacetobacter</taxon>
    </lineage>
</organism>
<keyword evidence="1" id="KW-0472">Membrane</keyword>
<dbReference type="Proteomes" id="UP000001176">
    <property type="component" value="Chromosome"/>
</dbReference>
<accession>A9HEP0</accession>
<feature type="transmembrane region" description="Helical" evidence="1">
    <location>
        <begin position="53"/>
        <end position="73"/>
    </location>
</feature>
<dbReference type="Pfam" id="PF11755">
    <property type="entry name" value="DUF3311"/>
    <property type="match status" value="1"/>
</dbReference>
<gene>
    <name evidence="2" type="ordered locus">GDI1317</name>
</gene>
<evidence type="ECO:0000256" key="1">
    <source>
        <dbReference type="SAM" id="Phobius"/>
    </source>
</evidence>
<name>A9HEP0_GLUDA</name>
<dbReference type="InterPro" id="IPR021741">
    <property type="entry name" value="DUF3311"/>
</dbReference>
<dbReference type="PANTHER" id="PTHR40034">
    <property type="entry name" value="BSL5891 PROTEIN"/>
    <property type="match status" value="1"/>
</dbReference>
<evidence type="ECO:0000313" key="3">
    <source>
        <dbReference type="Proteomes" id="UP000001176"/>
    </source>
</evidence>
<dbReference type="EMBL" id="AM889285">
    <property type="protein sequence ID" value="CAP55260.1"/>
    <property type="molecule type" value="Genomic_DNA"/>
</dbReference>
<dbReference type="PANTHER" id="PTHR40034:SF1">
    <property type="entry name" value="BSL5891 PROTEIN"/>
    <property type="match status" value="1"/>
</dbReference>
<sequence>MGMGNVWPRPPQSTRTRHTGMKMLHLVLLLPFLGLLWPPFYDRIDPVLLGFPFFYWYQLAWVPATSLLIWLVWKRGTR</sequence>
<dbReference type="KEGG" id="gdi:GDI1317"/>
<evidence type="ECO:0000313" key="2">
    <source>
        <dbReference type="EMBL" id="CAP55260.1"/>
    </source>
</evidence>
<feature type="transmembrane region" description="Helical" evidence="1">
    <location>
        <begin position="21"/>
        <end position="41"/>
    </location>
</feature>